<evidence type="ECO:0000313" key="2">
    <source>
        <dbReference type="Proteomes" id="UP000593572"/>
    </source>
</evidence>
<protein>
    <submittedName>
        <fullName evidence="1">Uncharacterized protein</fullName>
    </submittedName>
</protein>
<evidence type="ECO:0000313" key="1">
    <source>
        <dbReference type="EMBL" id="MBA0577726.1"/>
    </source>
</evidence>
<dbReference type="PANTHER" id="PTHR37235">
    <property type="entry name" value="ZINC METALLOPROTEINASE AUREOLYSIN"/>
    <property type="match status" value="1"/>
</dbReference>
<name>A0A7J8NLF1_9ROSI</name>
<dbReference type="AlphaFoldDB" id="A0A7J8NLF1"/>
<accession>A0A7J8NLF1</accession>
<reference evidence="1 2" key="1">
    <citation type="journal article" date="2019" name="Genome Biol. Evol.">
        <title>Insights into the evolution of the New World diploid cottons (Gossypium, subgenus Houzingenia) based on genome sequencing.</title>
        <authorList>
            <person name="Grover C.E."/>
            <person name="Arick M.A. 2nd"/>
            <person name="Thrash A."/>
            <person name="Conover J.L."/>
            <person name="Sanders W.S."/>
            <person name="Peterson D.G."/>
            <person name="Frelichowski J.E."/>
            <person name="Scheffler J.A."/>
            <person name="Scheffler B.E."/>
            <person name="Wendel J.F."/>
        </authorList>
    </citation>
    <scope>NUCLEOTIDE SEQUENCE [LARGE SCALE GENOMIC DNA]</scope>
    <source>
        <strain evidence="1">157</strain>
        <tissue evidence="1">Leaf</tissue>
    </source>
</reference>
<proteinExistence type="predicted"/>
<comment type="caution">
    <text evidence="1">The sequence shown here is derived from an EMBL/GenBank/DDBJ whole genome shotgun (WGS) entry which is preliminary data.</text>
</comment>
<gene>
    <name evidence="1" type="ORF">Golob_023850</name>
</gene>
<keyword evidence="2" id="KW-1185">Reference proteome</keyword>
<sequence>MNEVGHLVGSASGPYGNMIGSASGSSVFYGLYDRTLMEHDLDQHCFGRARVINFDSSLCIGLPRIPDFYASSFSTITEYGSNFHNNDSYVPIPIGTSLWYPDSGAEANLFGLTTVSLNIHSVPSKNTHTMVTRSKDCVAHSARVSWTFIRSPKLEGGLGLRDLEVWNKVCILHHIQSILAEEGSPWIAWIKEYVMKMMNFWNVVPNFTSSWKLKELAAGSVQRIPISSKIVSSRAVGTWDQELAWAISKLKAKSLIVANGADEMRASLSQLGNILPIPTLFRQLEQEMETVIKVLQPGPLGIIEHKFSAEEIREANATVRKAVENWRRNAIIEHRNGILKDYIHR</sequence>
<dbReference type="EMBL" id="JABEZX010356933">
    <property type="protein sequence ID" value="MBA0577726.1"/>
    <property type="molecule type" value="Genomic_DNA"/>
</dbReference>
<dbReference type="PANTHER" id="PTHR37235:SF2">
    <property type="entry name" value="OS05G0371500 PROTEIN"/>
    <property type="match status" value="1"/>
</dbReference>
<dbReference type="Proteomes" id="UP000593572">
    <property type="component" value="Unassembled WGS sequence"/>
</dbReference>
<organism evidence="1 2">
    <name type="scientific">Gossypium lobatum</name>
    <dbReference type="NCBI Taxonomy" id="34289"/>
    <lineage>
        <taxon>Eukaryota</taxon>
        <taxon>Viridiplantae</taxon>
        <taxon>Streptophyta</taxon>
        <taxon>Embryophyta</taxon>
        <taxon>Tracheophyta</taxon>
        <taxon>Spermatophyta</taxon>
        <taxon>Magnoliopsida</taxon>
        <taxon>eudicotyledons</taxon>
        <taxon>Gunneridae</taxon>
        <taxon>Pentapetalae</taxon>
        <taxon>rosids</taxon>
        <taxon>malvids</taxon>
        <taxon>Malvales</taxon>
        <taxon>Malvaceae</taxon>
        <taxon>Malvoideae</taxon>
        <taxon>Gossypium</taxon>
    </lineage>
</organism>